<protein>
    <submittedName>
        <fullName evidence="1">Uncharacterized protein</fullName>
    </submittedName>
</protein>
<comment type="caution">
    <text evidence="1">The sequence shown here is derived from an EMBL/GenBank/DDBJ whole genome shotgun (WGS) entry which is preliminary data.</text>
</comment>
<accession>A0AAD7DPP3</accession>
<dbReference type="AlphaFoldDB" id="A0AAD7DPP3"/>
<dbReference type="Proteomes" id="UP001221757">
    <property type="component" value="Unassembled WGS sequence"/>
</dbReference>
<dbReference type="Gene3D" id="3.60.130.30">
    <property type="match status" value="1"/>
</dbReference>
<evidence type="ECO:0000313" key="2">
    <source>
        <dbReference type="Proteomes" id="UP001221757"/>
    </source>
</evidence>
<evidence type="ECO:0000313" key="1">
    <source>
        <dbReference type="EMBL" id="KAJ7694604.1"/>
    </source>
</evidence>
<keyword evidence="2" id="KW-1185">Reference proteome</keyword>
<gene>
    <name evidence="1" type="ORF">B0H17DRAFT_931568</name>
</gene>
<feature type="non-terminal residue" evidence="1">
    <location>
        <position position="290"/>
    </location>
</feature>
<organism evidence="1 2">
    <name type="scientific">Mycena rosella</name>
    <name type="common">Pink bonnet</name>
    <name type="synonym">Agaricus rosellus</name>
    <dbReference type="NCBI Taxonomy" id="1033263"/>
    <lineage>
        <taxon>Eukaryota</taxon>
        <taxon>Fungi</taxon>
        <taxon>Dikarya</taxon>
        <taxon>Basidiomycota</taxon>
        <taxon>Agaricomycotina</taxon>
        <taxon>Agaricomycetes</taxon>
        <taxon>Agaricomycetidae</taxon>
        <taxon>Agaricales</taxon>
        <taxon>Marasmiineae</taxon>
        <taxon>Mycenaceae</taxon>
        <taxon>Mycena</taxon>
    </lineage>
</organism>
<proteinExistence type="predicted"/>
<reference evidence="1" key="1">
    <citation type="submission" date="2023-03" db="EMBL/GenBank/DDBJ databases">
        <title>Massive genome expansion in bonnet fungi (Mycena s.s.) driven by repeated elements and novel gene families across ecological guilds.</title>
        <authorList>
            <consortium name="Lawrence Berkeley National Laboratory"/>
            <person name="Harder C.B."/>
            <person name="Miyauchi S."/>
            <person name="Viragh M."/>
            <person name="Kuo A."/>
            <person name="Thoen E."/>
            <person name="Andreopoulos B."/>
            <person name="Lu D."/>
            <person name="Skrede I."/>
            <person name="Drula E."/>
            <person name="Henrissat B."/>
            <person name="Morin E."/>
            <person name="Kohler A."/>
            <person name="Barry K."/>
            <person name="LaButti K."/>
            <person name="Morin E."/>
            <person name="Salamov A."/>
            <person name="Lipzen A."/>
            <person name="Mereny Z."/>
            <person name="Hegedus B."/>
            <person name="Baldrian P."/>
            <person name="Stursova M."/>
            <person name="Weitz H."/>
            <person name="Taylor A."/>
            <person name="Grigoriev I.V."/>
            <person name="Nagy L.G."/>
            <person name="Martin F."/>
            <person name="Kauserud H."/>
        </authorList>
    </citation>
    <scope>NUCLEOTIDE SEQUENCE</scope>
    <source>
        <strain evidence="1">CBHHK067</strain>
    </source>
</reference>
<sequence>ILDVEGRVIAVLLGTPEDPEWQNVVKEAVKALVRARRKARRYGFWSPGPAHRRGKYLALTTGVSFGGGQRRPGNLRHSKFIRRLIRHLLRNPHIRRIAGFQSMGLAMYSPKLYKYYCRVLKKLFERHPGLLHNFANSIFPAATFNCGPDAVTFSHLDYLNLSHGWCGITCGGRFDHTLGGHIHMDQIRLVIEFPSAASILIPSGCLTHGNTPIQKGEARHSITQYAAGGLFRWAAYGFQSAKDLLATAGGAAAKASFDGNPGSRWEWALSLFSKYDELQADRAAVFKADP</sequence>
<dbReference type="EMBL" id="JARKIE010000041">
    <property type="protein sequence ID" value="KAJ7694604.1"/>
    <property type="molecule type" value="Genomic_DNA"/>
</dbReference>
<name>A0AAD7DPP3_MYCRO</name>